<keyword evidence="1" id="KW-0472">Membrane</keyword>
<proteinExistence type="predicted"/>
<name>A0A9N9NMS1_9GLOM</name>
<sequence length="84" mass="9712">KKNNVVYTLKKEQANRQYPVVTGQQNPVTPNLTKLSKNNLTNFLKERMPKCAFSNRFILLLISVGINVSPRLVTRLIMEKRPAW</sequence>
<reference evidence="2" key="1">
    <citation type="submission" date="2021-06" db="EMBL/GenBank/DDBJ databases">
        <authorList>
            <person name="Kallberg Y."/>
            <person name="Tangrot J."/>
            <person name="Rosling A."/>
        </authorList>
    </citation>
    <scope>NUCLEOTIDE SEQUENCE</scope>
    <source>
        <strain evidence="2">MA453B</strain>
    </source>
</reference>
<evidence type="ECO:0000313" key="2">
    <source>
        <dbReference type="EMBL" id="CAG8747601.1"/>
    </source>
</evidence>
<feature type="non-terminal residue" evidence="2">
    <location>
        <position position="1"/>
    </location>
</feature>
<protein>
    <submittedName>
        <fullName evidence="2">2648_t:CDS:1</fullName>
    </submittedName>
</protein>
<keyword evidence="1" id="KW-0812">Transmembrane</keyword>
<gene>
    <name evidence="2" type="ORF">DERYTH_LOCUS16577</name>
</gene>
<comment type="caution">
    <text evidence="2">The sequence shown here is derived from an EMBL/GenBank/DDBJ whole genome shotgun (WGS) entry which is preliminary data.</text>
</comment>
<dbReference type="AlphaFoldDB" id="A0A9N9NMS1"/>
<dbReference type="Proteomes" id="UP000789405">
    <property type="component" value="Unassembled WGS sequence"/>
</dbReference>
<evidence type="ECO:0000313" key="3">
    <source>
        <dbReference type="Proteomes" id="UP000789405"/>
    </source>
</evidence>
<dbReference type="EMBL" id="CAJVPY010014647">
    <property type="protein sequence ID" value="CAG8747601.1"/>
    <property type="molecule type" value="Genomic_DNA"/>
</dbReference>
<keyword evidence="1" id="KW-1133">Transmembrane helix</keyword>
<evidence type="ECO:0000256" key="1">
    <source>
        <dbReference type="SAM" id="Phobius"/>
    </source>
</evidence>
<feature type="transmembrane region" description="Helical" evidence="1">
    <location>
        <begin position="57"/>
        <end position="78"/>
    </location>
</feature>
<accession>A0A9N9NMS1</accession>
<keyword evidence="3" id="KW-1185">Reference proteome</keyword>
<organism evidence="2 3">
    <name type="scientific">Dentiscutata erythropus</name>
    <dbReference type="NCBI Taxonomy" id="1348616"/>
    <lineage>
        <taxon>Eukaryota</taxon>
        <taxon>Fungi</taxon>
        <taxon>Fungi incertae sedis</taxon>
        <taxon>Mucoromycota</taxon>
        <taxon>Glomeromycotina</taxon>
        <taxon>Glomeromycetes</taxon>
        <taxon>Diversisporales</taxon>
        <taxon>Gigasporaceae</taxon>
        <taxon>Dentiscutata</taxon>
    </lineage>
</organism>